<feature type="non-terminal residue" evidence="2">
    <location>
        <position position="862"/>
    </location>
</feature>
<feature type="region of interest" description="Disordered" evidence="1">
    <location>
        <begin position="541"/>
        <end position="569"/>
    </location>
</feature>
<gene>
    <name evidence="2" type="ORF">PCOR1329_LOCUS83140</name>
</gene>
<dbReference type="EMBL" id="CAUYUJ010022023">
    <property type="protein sequence ID" value="CAK0908464.1"/>
    <property type="molecule type" value="Genomic_DNA"/>
</dbReference>
<sequence>EAFQGLLRGRGVYDAETAYTTLAPYQRGAASLPSDVSSAPAAGSLVTGRALEYLVEAEEQMIRADAEAQLDRETNGEIKIYTDPLLAHSRRRYSTFVKDLRRKGLVGFSREPKEFVGVFFVWKKERASMWMALDCRRSNQRFVTPPGVELLSTEGLGRIECEAEQADALPIFLGKADVKNCFRRVLFGSHLLPPGGGAKEFGIVGQAVDGVPARAEDTSGLAPLLSPWAGRGHYTLPKLSTWAWWRGCPPSRRAAWQPTAGPLSCWRPPLLGTTSYVDNVGLLSLDAACVKGALADTAKAFDAAGLIMHDISVDCETAEALGVTLDGQKHQTLVTHRRYWKVRLGLRRALSLRRLAGRELEVLLGHCAFVGLMRREALSARHTVYTFIRERYWAKSDVWGSARHELECFLGLMPFLRSEWDRPWLPQVLSVDASLCGWGIASSEFGVDDGKERDPSDIQAARVWEMREDFPEIPGGLLHVDRWISPAWWLTDTDPTTSCSSLRIDLYPRAYRLKRSRLGLRPTPLLTIYFTTAMKRTRNLEASNRTPVREESRRTTLRASPGSTSCPPAAFSRPTKHRILCRPKIRSMLESSESFLSMGCLETLVDEGLARAAAAVAAAAAADAADEDSVGTTTGDEMERSVMARSPECPRAGGSKMPRAWWRAIAVVFARRRMVATGLAIMIGVSCYLRPSRLLNPTSSNLVAPTSHASQHWILLLHPSEKEDRSKSGGANDLPNIHFQCMLPWVTDFLQALRGKGGQLWSFDYLTFLAELKTVAKVLGVYRLVPYQMRHSGLSIDRMVPCRKQEECQKRGRRHDWKSIDRYEESAHLSSFLYEPPVEMLAHMHLCEDQFVEFLLSPEHAP</sequence>
<name>A0ABN9Y7E0_9DINO</name>
<evidence type="ECO:0000313" key="3">
    <source>
        <dbReference type="Proteomes" id="UP001189429"/>
    </source>
</evidence>
<keyword evidence="3" id="KW-1185">Reference proteome</keyword>
<proteinExistence type="predicted"/>
<protein>
    <submittedName>
        <fullName evidence="2">Uncharacterized protein</fullName>
    </submittedName>
</protein>
<organism evidence="2 3">
    <name type="scientific">Prorocentrum cordatum</name>
    <dbReference type="NCBI Taxonomy" id="2364126"/>
    <lineage>
        <taxon>Eukaryota</taxon>
        <taxon>Sar</taxon>
        <taxon>Alveolata</taxon>
        <taxon>Dinophyceae</taxon>
        <taxon>Prorocentrales</taxon>
        <taxon>Prorocentraceae</taxon>
        <taxon>Prorocentrum</taxon>
    </lineage>
</organism>
<reference evidence="2" key="1">
    <citation type="submission" date="2023-10" db="EMBL/GenBank/DDBJ databases">
        <authorList>
            <person name="Chen Y."/>
            <person name="Shah S."/>
            <person name="Dougan E. K."/>
            <person name="Thang M."/>
            <person name="Chan C."/>
        </authorList>
    </citation>
    <scope>NUCLEOTIDE SEQUENCE [LARGE SCALE GENOMIC DNA]</scope>
</reference>
<evidence type="ECO:0000313" key="2">
    <source>
        <dbReference type="EMBL" id="CAK0908464.1"/>
    </source>
</evidence>
<feature type="non-terminal residue" evidence="2">
    <location>
        <position position="1"/>
    </location>
</feature>
<feature type="compositionally biased region" description="Polar residues" evidence="1">
    <location>
        <begin position="557"/>
        <end position="566"/>
    </location>
</feature>
<comment type="caution">
    <text evidence="2">The sequence shown here is derived from an EMBL/GenBank/DDBJ whole genome shotgun (WGS) entry which is preliminary data.</text>
</comment>
<accession>A0ABN9Y7E0</accession>
<dbReference type="Proteomes" id="UP001189429">
    <property type="component" value="Unassembled WGS sequence"/>
</dbReference>
<evidence type="ECO:0000256" key="1">
    <source>
        <dbReference type="SAM" id="MobiDB-lite"/>
    </source>
</evidence>